<name>A0AAW1KHL2_POPJA</name>
<keyword evidence="2" id="KW-1185">Reference proteome</keyword>
<reference evidence="1 2" key="1">
    <citation type="journal article" date="2024" name="BMC Genomics">
        <title>De novo assembly and annotation of Popillia japonica's genome with initial clues to its potential as an invasive pest.</title>
        <authorList>
            <person name="Cucini C."/>
            <person name="Boschi S."/>
            <person name="Funari R."/>
            <person name="Cardaioli E."/>
            <person name="Iannotti N."/>
            <person name="Marturano G."/>
            <person name="Paoli F."/>
            <person name="Bruttini M."/>
            <person name="Carapelli A."/>
            <person name="Frati F."/>
            <person name="Nardi F."/>
        </authorList>
    </citation>
    <scope>NUCLEOTIDE SEQUENCE [LARGE SCALE GENOMIC DNA]</scope>
    <source>
        <strain evidence="1">DMR45628</strain>
    </source>
</reference>
<comment type="caution">
    <text evidence="1">The sequence shown here is derived from an EMBL/GenBank/DDBJ whole genome shotgun (WGS) entry which is preliminary data.</text>
</comment>
<dbReference type="Proteomes" id="UP001458880">
    <property type="component" value="Unassembled WGS sequence"/>
</dbReference>
<evidence type="ECO:0000313" key="2">
    <source>
        <dbReference type="Proteomes" id="UP001458880"/>
    </source>
</evidence>
<gene>
    <name evidence="1" type="ORF">QE152_g23347</name>
</gene>
<accession>A0AAW1KHL2</accession>
<sequence length="180" mass="21147">MDVQLSHSEFIGKGFRKSFGYFNILKVIKYFRNKHVVPSGLYRQSRGKKLVMPLEIRWSKMNSNALKSFLENRGVLIQLCQDHKDVIESVTIKIVNDAQIELNSNDLIARLDPIPIALDRVQRDHTTISICVEVWHKLETDLSGKSLLVKKNVSLEEKIWYLDQCIYWQKLWVIDFWDNI</sequence>
<dbReference type="EMBL" id="JASPKY010000231">
    <property type="protein sequence ID" value="KAK9718151.1"/>
    <property type="molecule type" value="Genomic_DNA"/>
</dbReference>
<dbReference type="AlphaFoldDB" id="A0AAW1KHL2"/>
<protein>
    <submittedName>
        <fullName evidence="1">Uncharacterized protein</fullName>
    </submittedName>
</protein>
<organism evidence="1 2">
    <name type="scientific">Popillia japonica</name>
    <name type="common">Japanese beetle</name>
    <dbReference type="NCBI Taxonomy" id="7064"/>
    <lineage>
        <taxon>Eukaryota</taxon>
        <taxon>Metazoa</taxon>
        <taxon>Ecdysozoa</taxon>
        <taxon>Arthropoda</taxon>
        <taxon>Hexapoda</taxon>
        <taxon>Insecta</taxon>
        <taxon>Pterygota</taxon>
        <taxon>Neoptera</taxon>
        <taxon>Endopterygota</taxon>
        <taxon>Coleoptera</taxon>
        <taxon>Polyphaga</taxon>
        <taxon>Scarabaeiformia</taxon>
        <taxon>Scarabaeidae</taxon>
        <taxon>Rutelinae</taxon>
        <taxon>Popillia</taxon>
    </lineage>
</organism>
<proteinExistence type="predicted"/>
<evidence type="ECO:0000313" key="1">
    <source>
        <dbReference type="EMBL" id="KAK9718151.1"/>
    </source>
</evidence>